<evidence type="ECO:0000313" key="2">
    <source>
        <dbReference type="EMBL" id="RMB60192.1"/>
    </source>
</evidence>
<proteinExistence type="predicted"/>
<comment type="caution">
    <text evidence="2">The sequence shown here is derived from an EMBL/GenBank/DDBJ whole genome shotgun (WGS) entry which is preliminary data.</text>
</comment>
<dbReference type="AlphaFoldDB" id="A0A3M0GC49"/>
<keyword evidence="3" id="KW-1185">Reference proteome</keyword>
<reference evidence="2 3" key="1">
    <citation type="submission" date="2018-10" db="EMBL/GenBank/DDBJ databases">
        <title>Tessaracoccus antarcticuss sp. nov., isolated from sediment.</title>
        <authorList>
            <person name="Zhou L.Y."/>
            <person name="Du Z.J."/>
        </authorList>
    </citation>
    <scope>NUCLEOTIDE SEQUENCE [LARGE SCALE GENOMIC DNA]</scope>
    <source>
        <strain evidence="2 3">JDX10</strain>
    </source>
</reference>
<sequence length="106" mass="11346">MRDVDRFFAGLAFAARGGVPVLPHIEEHRFTTVPKGHNGYGIEAVDRLVDRVRVLAKSADNDAGTVARSQRPPVLRALLRNRLVRVAAFVAVPALLIAVAAALGAL</sequence>
<name>A0A3M0GC49_9ACTN</name>
<keyword evidence="1" id="KW-0472">Membrane</keyword>
<gene>
    <name evidence="2" type="ORF">EAX62_10950</name>
</gene>
<feature type="transmembrane region" description="Helical" evidence="1">
    <location>
        <begin position="83"/>
        <end position="105"/>
    </location>
</feature>
<accession>A0A3M0GC49</accession>
<protein>
    <submittedName>
        <fullName evidence="2">Uncharacterized protein</fullName>
    </submittedName>
</protein>
<organism evidence="2 3">
    <name type="scientific">Tessaracoccus antarcticus</name>
    <dbReference type="NCBI Taxonomy" id="2479848"/>
    <lineage>
        <taxon>Bacteria</taxon>
        <taxon>Bacillati</taxon>
        <taxon>Actinomycetota</taxon>
        <taxon>Actinomycetes</taxon>
        <taxon>Propionibacteriales</taxon>
        <taxon>Propionibacteriaceae</taxon>
        <taxon>Tessaracoccus</taxon>
    </lineage>
</organism>
<dbReference type="EMBL" id="REFW01000002">
    <property type="protein sequence ID" value="RMB60192.1"/>
    <property type="molecule type" value="Genomic_DNA"/>
</dbReference>
<keyword evidence="1" id="KW-1133">Transmembrane helix</keyword>
<dbReference type="Proteomes" id="UP000275256">
    <property type="component" value="Unassembled WGS sequence"/>
</dbReference>
<dbReference type="RefSeq" id="WP_121901672.1">
    <property type="nucleotide sequence ID" value="NZ_REFW01000002.1"/>
</dbReference>
<keyword evidence="1" id="KW-0812">Transmembrane</keyword>
<evidence type="ECO:0000256" key="1">
    <source>
        <dbReference type="SAM" id="Phobius"/>
    </source>
</evidence>
<evidence type="ECO:0000313" key="3">
    <source>
        <dbReference type="Proteomes" id="UP000275256"/>
    </source>
</evidence>